<comment type="caution">
    <text evidence="1">The sequence shown here is derived from an EMBL/GenBank/DDBJ whole genome shotgun (WGS) entry which is preliminary data.</text>
</comment>
<name>A0ACB5TW72_CANBO</name>
<dbReference type="Proteomes" id="UP001165101">
    <property type="component" value="Unassembled WGS sequence"/>
</dbReference>
<evidence type="ECO:0000313" key="2">
    <source>
        <dbReference type="Proteomes" id="UP001165101"/>
    </source>
</evidence>
<evidence type="ECO:0000313" key="1">
    <source>
        <dbReference type="EMBL" id="GME95934.1"/>
    </source>
</evidence>
<protein>
    <submittedName>
        <fullName evidence="1">Unnamed protein product</fullName>
    </submittedName>
</protein>
<dbReference type="EMBL" id="BSXV01002504">
    <property type="protein sequence ID" value="GME95934.1"/>
    <property type="molecule type" value="Genomic_DNA"/>
</dbReference>
<sequence length="321" mass="35596">MLGITNLKKCLVSVLSLNIASSLADTYIPWSQNQFYDQIQGCNGFEGFTADDLVDGFNVKVFEYAGEGRDYFEYDFYYSGYSEDASTYYASNSKITDIDASISTIDYYYATTDIYGMSDIDISKAVFEFTGFLFIEEPGVYLVHVPAVDTGVAVYIGTANSGMSCCGEIGTGAGADDYTVIVSRAVEDIPAYGTGAQYFAKGYYPIKIVAVNRYHNYVLDIQFITPEEEYTNIGSWVKNLPSSQCFVNTIVASDTTDIVVAHTTGHDKVSTLIDGDTLSIFMTYGTLTSTDYWTKDYTTTGTLEETDYYTAWAHDISYCYM</sequence>
<organism evidence="1 2">
    <name type="scientific">Candida boidinii</name>
    <name type="common">Yeast</name>
    <dbReference type="NCBI Taxonomy" id="5477"/>
    <lineage>
        <taxon>Eukaryota</taxon>
        <taxon>Fungi</taxon>
        <taxon>Dikarya</taxon>
        <taxon>Ascomycota</taxon>
        <taxon>Saccharomycotina</taxon>
        <taxon>Pichiomycetes</taxon>
        <taxon>Pichiales</taxon>
        <taxon>Pichiaceae</taxon>
        <taxon>Ogataea</taxon>
        <taxon>Ogataea/Candida clade</taxon>
    </lineage>
</organism>
<keyword evidence="2" id="KW-1185">Reference proteome</keyword>
<reference evidence="1" key="1">
    <citation type="submission" date="2023-04" db="EMBL/GenBank/DDBJ databases">
        <title>Candida boidinii NBRC 1967.</title>
        <authorList>
            <person name="Ichikawa N."/>
            <person name="Sato H."/>
            <person name="Tonouchi N."/>
        </authorList>
    </citation>
    <scope>NUCLEOTIDE SEQUENCE</scope>
    <source>
        <strain evidence="1">NBRC 1967</strain>
    </source>
</reference>
<gene>
    <name evidence="1" type="ORF">Cboi01_000409600</name>
</gene>
<proteinExistence type="predicted"/>
<accession>A0ACB5TW72</accession>